<name>A0A8E2VKK2_9RHOB</name>
<dbReference type="InterPro" id="IPR001789">
    <property type="entry name" value="Sig_transdc_resp-reg_receiver"/>
</dbReference>
<dbReference type="Pfam" id="PF00072">
    <property type="entry name" value="Response_reg"/>
    <property type="match status" value="1"/>
</dbReference>
<proteinExistence type="predicted"/>
<evidence type="ECO:0000256" key="1">
    <source>
        <dbReference type="ARBA" id="ARBA00022553"/>
    </source>
</evidence>
<dbReference type="PANTHER" id="PTHR44591">
    <property type="entry name" value="STRESS RESPONSE REGULATOR PROTEIN 1"/>
    <property type="match status" value="1"/>
</dbReference>
<dbReference type="GO" id="GO:0000160">
    <property type="term" value="P:phosphorelay signal transduction system"/>
    <property type="evidence" value="ECO:0007669"/>
    <property type="project" value="InterPro"/>
</dbReference>
<dbReference type="Proteomes" id="UP000244037">
    <property type="component" value="Unassembled WGS sequence"/>
</dbReference>
<dbReference type="Gene3D" id="3.40.50.2300">
    <property type="match status" value="1"/>
</dbReference>
<keyword evidence="1 2" id="KW-0597">Phosphoprotein</keyword>
<dbReference type="AlphaFoldDB" id="A0A8E2VKK2"/>
<evidence type="ECO:0000259" key="3">
    <source>
        <dbReference type="PROSITE" id="PS50110"/>
    </source>
</evidence>
<feature type="modified residue" description="4-aspartylphosphate" evidence="2">
    <location>
        <position position="72"/>
    </location>
</feature>
<protein>
    <submittedName>
        <fullName evidence="4">Response regulator receiver domain-containing protein</fullName>
    </submittedName>
</protein>
<dbReference type="SUPFAM" id="SSF52172">
    <property type="entry name" value="CheY-like"/>
    <property type="match status" value="1"/>
</dbReference>
<evidence type="ECO:0000256" key="2">
    <source>
        <dbReference type="PROSITE-ProRule" id="PRU00169"/>
    </source>
</evidence>
<dbReference type="EMBL" id="QAYC01000006">
    <property type="protein sequence ID" value="PTW49870.1"/>
    <property type="molecule type" value="Genomic_DNA"/>
</dbReference>
<gene>
    <name evidence="4" type="ORF">C8N38_106131</name>
</gene>
<evidence type="ECO:0000313" key="5">
    <source>
        <dbReference type="Proteomes" id="UP000244037"/>
    </source>
</evidence>
<reference evidence="4 5" key="1">
    <citation type="submission" date="2018-04" db="EMBL/GenBank/DDBJ databases">
        <title>Genomic Encyclopedia of Archaeal and Bacterial Type Strains, Phase II (KMG-II): from individual species to whole genera.</title>
        <authorList>
            <person name="Goeker M."/>
        </authorList>
    </citation>
    <scope>NUCLEOTIDE SEQUENCE [LARGE SCALE GENOMIC DNA]</scope>
    <source>
        <strain evidence="4 5">DSM 19783</strain>
    </source>
</reference>
<accession>A0A8E2VKK2</accession>
<dbReference type="InterPro" id="IPR011006">
    <property type="entry name" value="CheY-like_superfamily"/>
</dbReference>
<dbReference type="PANTHER" id="PTHR44591:SF3">
    <property type="entry name" value="RESPONSE REGULATORY DOMAIN-CONTAINING PROTEIN"/>
    <property type="match status" value="1"/>
</dbReference>
<organism evidence="4 5">
    <name type="scientific">Rhodovulum kholense</name>
    <dbReference type="NCBI Taxonomy" id="453584"/>
    <lineage>
        <taxon>Bacteria</taxon>
        <taxon>Pseudomonadati</taxon>
        <taxon>Pseudomonadota</taxon>
        <taxon>Alphaproteobacteria</taxon>
        <taxon>Rhodobacterales</taxon>
        <taxon>Paracoccaceae</taxon>
        <taxon>Rhodovulum</taxon>
    </lineage>
</organism>
<dbReference type="CDD" id="cd00156">
    <property type="entry name" value="REC"/>
    <property type="match status" value="1"/>
</dbReference>
<evidence type="ECO:0000313" key="4">
    <source>
        <dbReference type="EMBL" id="PTW49870.1"/>
    </source>
</evidence>
<dbReference type="InterPro" id="IPR050595">
    <property type="entry name" value="Bact_response_regulator"/>
</dbReference>
<sequence length="236" mass="26837">MTNMPTDSLPVPRRPAERSFVVLMLDDNEIDRLRLKKLCLRAGLKFRVREAASIHDFRAALDETHYDMVFLDYDLKMETGLDALELLKAHPDQSKAIAIMITSSDDPATVAEAMRSGCSDYLVKDELTISMIRRAVTAAIEREIYRAAILHEREARVEVEQMLERFSAACAADIRGILSGMLRKIRVVTQSVEGHSEIRKEVAEAERACLDLFEYLENMKTILALEAQPKTERLLR</sequence>
<comment type="caution">
    <text evidence="4">The sequence shown here is derived from an EMBL/GenBank/DDBJ whole genome shotgun (WGS) entry which is preliminary data.</text>
</comment>
<dbReference type="PROSITE" id="PS50110">
    <property type="entry name" value="RESPONSE_REGULATORY"/>
    <property type="match status" value="1"/>
</dbReference>
<dbReference type="SMART" id="SM00448">
    <property type="entry name" value="REC"/>
    <property type="match status" value="1"/>
</dbReference>
<keyword evidence="5" id="KW-1185">Reference proteome</keyword>
<feature type="domain" description="Response regulatory" evidence="3">
    <location>
        <begin position="21"/>
        <end position="139"/>
    </location>
</feature>